<dbReference type="Gene3D" id="3.40.50.300">
    <property type="entry name" value="P-loop containing nucleotide triphosphate hydrolases"/>
    <property type="match status" value="1"/>
</dbReference>
<protein>
    <submittedName>
        <fullName evidence="1">Uncharacterized protein</fullName>
    </submittedName>
</protein>
<evidence type="ECO:0000313" key="1">
    <source>
        <dbReference type="EMBL" id="SPD97346.1"/>
    </source>
</evidence>
<sequence>MSETDQEPKRSWSIKQIFLILDEASGISDKAINILTGALTEKDNRMLMMSQPTRPSGYFYDSHHKNAKSELKWFTEFGHLNRGDMLTSEQHRSHNEKKKFQRRV</sequence>
<accession>A0A2P9E1U6</accession>
<keyword evidence="1" id="KW-0614">Plasmid</keyword>
<dbReference type="RefSeq" id="WP_061354899.1">
    <property type="nucleotide sequence ID" value="NZ_CAMPTE010000055.1"/>
</dbReference>
<dbReference type="InterPro" id="IPR027417">
    <property type="entry name" value="P-loop_NTPase"/>
</dbReference>
<dbReference type="EMBL" id="LT985234">
    <property type="protein sequence ID" value="SPD97346.1"/>
    <property type="molecule type" value="Genomic_DNA"/>
</dbReference>
<gene>
    <name evidence="1" type="ORF">RCS32TR557_P0066</name>
</gene>
<geneLocation type="plasmid" evidence="1">
    <name>RCS32TR557_p</name>
</geneLocation>
<dbReference type="AlphaFoldDB" id="A0A2P9E1U6"/>
<organism evidence="1">
    <name type="scientific">Escherichia coli</name>
    <dbReference type="NCBI Taxonomy" id="562"/>
    <lineage>
        <taxon>Bacteria</taxon>
        <taxon>Pseudomonadati</taxon>
        <taxon>Pseudomonadota</taxon>
        <taxon>Gammaproteobacteria</taxon>
        <taxon>Enterobacterales</taxon>
        <taxon>Enterobacteriaceae</taxon>
        <taxon>Escherichia</taxon>
    </lineage>
</organism>
<reference evidence="1" key="1">
    <citation type="submission" date="2018-02" db="EMBL/GenBank/DDBJ databases">
        <authorList>
            <person name="Cohen D.B."/>
            <person name="Kent A.D."/>
        </authorList>
    </citation>
    <scope>NUCLEOTIDE SEQUENCE</scope>
    <source>
        <strain evidence="1">557</strain>
    </source>
</reference>
<name>A0A2P9E1U6_ECOLX</name>
<proteinExistence type="predicted"/>